<proteinExistence type="predicted"/>
<name>A0A2H0BGD7_UNCKA</name>
<gene>
    <name evidence="1" type="ORF">COX05_01480</name>
</gene>
<protein>
    <recommendedName>
        <fullName evidence="3">DNA alkylation repair protein</fullName>
    </recommendedName>
</protein>
<dbReference type="PANTHER" id="PTHR34070">
    <property type="entry name" value="ARMADILLO-TYPE FOLD"/>
    <property type="match status" value="1"/>
</dbReference>
<dbReference type="PANTHER" id="PTHR34070:SF1">
    <property type="entry name" value="DNA ALKYLATION REPAIR PROTEIN"/>
    <property type="match status" value="1"/>
</dbReference>
<evidence type="ECO:0000313" key="1">
    <source>
        <dbReference type="EMBL" id="PIP56737.1"/>
    </source>
</evidence>
<comment type="caution">
    <text evidence="1">The sequence shown here is derived from an EMBL/GenBank/DDBJ whole genome shotgun (WGS) entry which is preliminary data.</text>
</comment>
<accession>A0A2H0BGD7</accession>
<dbReference type="Gene3D" id="1.25.10.90">
    <property type="match status" value="1"/>
</dbReference>
<dbReference type="SUPFAM" id="SSF48371">
    <property type="entry name" value="ARM repeat"/>
    <property type="match status" value="1"/>
</dbReference>
<organism evidence="1 2">
    <name type="scientific">candidate division WWE3 bacterium CG22_combo_CG10-13_8_21_14_all_39_12</name>
    <dbReference type="NCBI Taxonomy" id="1975094"/>
    <lineage>
        <taxon>Bacteria</taxon>
        <taxon>Katanobacteria</taxon>
    </lineage>
</organism>
<dbReference type="Pfam" id="PF08713">
    <property type="entry name" value="DNA_alkylation"/>
    <property type="match status" value="1"/>
</dbReference>
<reference evidence="1 2" key="1">
    <citation type="submission" date="2017-09" db="EMBL/GenBank/DDBJ databases">
        <title>Depth-based differentiation of microbial function through sediment-hosted aquifers and enrichment of novel symbionts in the deep terrestrial subsurface.</title>
        <authorList>
            <person name="Probst A.J."/>
            <person name="Ladd B."/>
            <person name="Jarett J.K."/>
            <person name="Geller-Mcgrath D.E."/>
            <person name="Sieber C.M."/>
            <person name="Emerson J.B."/>
            <person name="Anantharaman K."/>
            <person name="Thomas B.C."/>
            <person name="Malmstrom R."/>
            <person name="Stieglmeier M."/>
            <person name="Klingl A."/>
            <person name="Woyke T."/>
            <person name="Ryan C.M."/>
            <person name="Banfield J.F."/>
        </authorList>
    </citation>
    <scope>NUCLEOTIDE SEQUENCE [LARGE SCALE GENOMIC DNA]</scope>
    <source>
        <strain evidence="1">CG22_combo_CG10-13_8_21_14_all_39_12</strain>
    </source>
</reference>
<dbReference type="InterPro" id="IPR014825">
    <property type="entry name" value="DNA_alkylation"/>
</dbReference>
<dbReference type="InterPro" id="IPR016024">
    <property type="entry name" value="ARM-type_fold"/>
</dbReference>
<sequence>MQLPIRSYCTYNTVINAFHKNILDKIKSLSTKYYADGFSYVGSTRPFYHIKTANLRALTKTFLKSHPTLSNNQFRTLLNSLYHGKSFTERIMPGYFLQYGTTFRKSLDLNDLESWLSELEGWCEVDTTCQSAFTAEDMLSNWKAWKPLLTRLSHSSNIAQRRASLVLLNKAVTQSDDKRLADVAFENIERLELEKDILITKTVSWVLRSLIANHRSRVVKYLKEHKDTLPKIAIRETNKKLATGKKS</sequence>
<dbReference type="EMBL" id="PCSU01000020">
    <property type="protein sequence ID" value="PIP56737.1"/>
    <property type="molecule type" value="Genomic_DNA"/>
</dbReference>
<dbReference type="CDD" id="cd06561">
    <property type="entry name" value="AlkD_like"/>
    <property type="match status" value="1"/>
</dbReference>
<evidence type="ECO:0008006" key="3">
    <source>
        <dbReference type="Google" id="ProtNLM"/>
    </source>
</evidence>
<evidence type="ECO:0000313" key="2">
    <source>
        <dbReference type="Proteomes" id="UP000228495"/>
    </source>
</evidence>
<dbReference type="Proteomes" id="UP000228495">
    <property type="component" value="Unassembled WGS sequence"/>
</dbReference>
<dbReference type="AlphaFoldDB" id="A0A2H0BGD7"/>